<accession>A0A1B6FY68</accession>
<gene>
    <name evidence="3" type="ORF">g.18920</name>
</gene>
<dbReference type="GO" id="GO:0007059">
    <property type="term" value="P:chromosome segregation"/>
    <property type="evidence" value="ECO:0007669"/>
    <property type="project" value="UniProtKB-KW"/>
</dbReference>
<sequence>MLSSFLNKTKSLIGITENFTDNRNRLRKITSTYSDPQLTLRSSENMTNNNDESNENLQFSIYDCIRTIKDPEKPATLEELQVVYEEGVKVASCNESRAYVVNIEFNPTVPHCSLATLIGLCMRIKVERTHLEKIKLDIHIKKGAHDTEEEINKQVNDKERVAAAMENPNLREMVEKCISEDD</sequence>
<reference evidence="3" key="1">
    <citation type="submission" date="2015-11" db="EMBL/GenBank/DDBJ databases">
        <title>De novo transcriptome assembly of four potential Pierce s Disease insect vectors from Arizona vineyards.</title>
        <authorList>
            <person name="Tassone E.E."/>
        </authorList>
    </citation>
    <scope>NUCLEOTIDE SEQUENCE</scope>
</reference>
<dbReference type="FunFam" id="3.30.300.130:FF:000004">
    <property type="entry name" value="cytosolic iron-sulfur assembly component 2A"/>
    <property type="match status" value="1"/>
</dbReference>
<evidence type="ECO:0000313" key="3">
    <source>
        <dbReference type="EMBL" id="JAS55124.1"/>
    </source>
</evidence>
<dbReference type="SUPFAM" id="SSF117916">
    <property type="entry name" value="Fe-S cluster assembly (FSCA) domain-like"/>
    <property type="match status" value="1"/>
</dbReference>
<evidence type="ECO:0000256" key="1">
    <source>
        <dbReference type="ARBA" id="ARBA00010381"/>
    </source>
</evidence>
<protein>
    <submittedName>
        <fullName evidence="3">Uncharacterized protein</fullName>
    </submittedName>
</protein>
<name>A0A1B6FY68_9HEMI</name>
<keyword evidence="2" id="KW-0159">Chromosome partition</keyword>
<comment type="similarity">
    <text evidence="1">Belongs to the MIP18 family.</text>
</comment>
<evidence type="ECO:0000256" key="2">
    <source>
        <dbReference type="ARBA" id="ARBA00022829"/>
    </source>
</evidence>
<proteinExistence type="inferred from homology"/>
<organism evidence="3">
    <name type="scientific">Cuerna arida</name>
    <dbReference type="NCBI Taxonomy" id="1464854"/>
    <lineage>
        <taxon>Eukaryota</taxon>
        <taxon>Metazoa</taxon>
        <taxon>Ecdysozoa</taxon>
        <taxon>Arthropoda</taxon>
        <taxon>Hexapoda</taxon>
        <taxon>Insecta</taxon>
        <taxon>Pterygota</taxon>
        <taxon>Neoptera</taxon>
        <taxon>Paraneoptera</taxon>
        <taxon>Hemiptera</taxon>
        <taxon>Auchenorrhyncha</taxon>
        <taxon>Membracoidea</taxon>
        <taxon>Cicadellidae</taxon>
        <taxon>Cicadellinae</taxon>
        <taxon>Proconiini</taxon>
        <taxon>Cuerna</taxon>
    </lineage>
</organism>
<dbReference type="PANTHER" id="PTHR12377">
    <property type="entry name" value="CYTOSOLIC IRON-SULFUR ASSEMBLY COMPONENT 2B-RELATED"/>
    <property type="match status" value="1"/>
</dbReference>
<dbReference type="AlphaFoldDB" id="A0A1B6FY68"/>
<dbReference type="EMBL" id="GECZ01014645">
    <property type="protein sequence ID" value="JAS55124.1"/>
    <property type="molecule type" value="Transcribed_RNA"/>
</dbReference>
<dbReference type="InterPro" id="IPR039796">
    <property type="entry name" value="MIP18"/>
</dbReference>
<dbReference type="InterPro" id="IPR034904">
    <property type="entry name" value="FSCA_dom_sf"/>
</dbReference>
<dbReference type="GO" id="GO:0051604">
    <property type="term" value="P:protein maturation"/>
    <property type="evidence" value="ECO:0007669"/>
    <property type="project" value="InterPro"/>
</dbReference>
<dbReference type="Gene3D" id="3.30.300.130">
    <property type="entry name" value="Fe-S cluster assembly (FSCA)"/>
    <property type="match status" value="1"/>
</dbReference>
<dbReference type="PANTHER" id="PTHR12377:SF2">
    <property type="entry name" value="CYTOSOLIC IRON-SULFUR ASSEMBLY COMPONENT 2A"/>
    <property type="match status" value="1"/>
</dbReference>
<dbReference type="Gene3D" id="6.10.250.1280">
    <property type="match status" value="1"/>
</dbReference>